<gene>
    <name evidence="1" type="ORF">F3Y22_tig00110895pilonHSYRG00256</name>
</gene>
<organism evidence="1 2">
    <name type="scientific">Hibiscus syriacus</name>
    <name type="common">Rose of Sharon</name>
    <dbReference type="NCBI Taxonomy" id="106335"/>
    <lineage>
        <taxon>Eukaryota</taxon>
        <taxon>Viridiplantae</taxon>
        <taxon>Streptophyta</taxon>
        <taxon>Embryophyta</taxon>
        <taxon>Tracheophyta</taxon>
        <taxon>Spermatophyta</taxon>
        <taxon>Magnoliopsida</taxon>
        <taxon>eudicotyledons</taxon>
        <taxon>Gunneridae</taxon>
        <taxon>Pentapetalae</taxon>
        <taxon>rosids</taxon>
        <taxon>malvids</taxon>
        <taxon>Malvales</taxon>
        <taxon>Malvaceae</taxon>
        <taxon>Malvoideae</taxon>
        <taxon>Hibiscus</taxon>
    </lineage>
</organism>
<dbReference type="PANTHER" id="PTHR47481">
    <property type="match status" value="1"/>
</dbReference>
<comment type="caution">
    <text evidence="1">The sequence shown here is derived from an EMBL/GenBank/DDBJ whole genome shotgun (WGS) entry which is preliminary data.</text>
</comment>
<proteinExistence type="predicted"/>
<accession>A0A6A2ZFF7</accession>
<dbReference type="AlphaFoldDB" id="A0A6A2ZFF7"/>
<evidence type="ECO:0000313" key="1">
    <source>
        <dbReference type="EMBL" id="KAE8690397.1"/>
    </source>
</evidence>
<name>A0A6A2ZFF7_HIBSY</name>
<dbReference type="EMBL" id="VEPZ02001152">
    <property type="protein sequence ID" value="KAE8690397.1"/>
    <property type="molecule type" value="Genomic_DNA"/>
</dbReference>
<dbReference type="PANTHER" id="PTHR47481:SF30">
    <property type="entry name" value="CCHC-TYPE DOMAIN-CONTAINING PROTEIN"/>
    <property type="match status" value="1"/>
</dbReference>
<protein>
    <submittedName>
        <fullName evidence="1">Uncharacterized protein</fullName>
    </submittedName>
</protein>
<evidence type="ECO:0000313" key="2">
    <source>
        <dbReference type="Proteomes" id="UP000436088"/>
    </source>
</evidence>
<dbReference type="Proteomes" id="UP000436088">
    <property type="component" value="Unassembled WGS sequence"/>
</dbReference>
<keyword evidence="2" id="KW-1185">Reference proteome</keyword>
<reference evidence="1" key="1">
    <citation type="submission" date="2019-09" db="EMBL/GenBank/DDBJ databases">
        <title>Draft genome information of white flower Hibiscus syriacus.</title>
        <authorList>
            <person name="Kim Y.-M."/>
        </authorList>
    </citation>
    <scope>NUCLEOTIDE SEQUENCE [LARGE SCALE GENOMIC DNA]</scope>
    <source>
        <strain evidence="1">YM2019G1</strain>
    </source>
</reference>
<sequence length="273" mass="29753">MREYLMKIKNICDNLASYGEVISEHEYITDVLNGLPLEYDSVITVIAASANVSDLITVTTILLDAEARPGSIVESVTIVSHIVSIDFLTIVVEGRVGARLGLDSRGYSTNQANMCTYNAHGSIYSHSCNSTHPCAIVVYTFVPAHAHHLVPQSVYTHVPYSVTSVPISPYSFAAQANENAWHLNQFTQDNKVSLEFFPSTCVVRDLNTRKVILHGSESNGLYKLGSFKNKSIDVGSSTLGHPSLDVLTKALSQCNMPIASNKMEMIYGDTGCC</sequence>